<dbReference type="EMBL" id="JAAKFY010000007">
    <property type="protein sequence ID" value="KAF3854392.1"/>
    <property type="molecule type" value="Genomic_DNA"/>
</dbReference>
<comment type="caution">
    <text evidence="1">The sequence shown here is derived from an EMBL/GenBank/DDBJ whole genome shotgun (WGS) entry which is preliminary data.</text>
</comment>
<evidence type="ECO:0000313" key="2">
    <source>
        <dbReference type="Proteomes" id="UP000518266"/>
    </source>
</evidence>
<accession>A0A7J5YXU4</accession>
<organism evidence="1 2">
    <name type="scientific">Dissostichus mawsoni</name>
    <name type="common">Antarctic cod</name>
    <dbReference type="NCBI Taxonomy" id="36200"/>
    <lineage>
        <taxon>Eukaryota</taxon>
        <taxon>Metazoa</taxon>
        <taxon>Chordata</taxon>
        <taxon>Craniata</taxon>
        <taxon>Vertebrata</taxon>
        <taxon>Euteleostomi</taxon>
        <taxon>Actinopterygii</taxon>
        <taxon>Neopterygii</taxon>
        <taxon>Teleostei</taxon>
        <taxon>Neoteleostei</taxon>
        <taxon>Acanthomorphata</taxon>
        <taxon>Eupercaria</taxon>
        <taxon>Perciformes</taxon>
        <taxon>Notothenioidei</taxon>
        <taxon>Nototheniidae</taxon>
        <taxon>Dissostichus</taxon>
    </lineage>
</organism>
<dbReference type="Proteomes" id="UP000518266">
    <property type="component" value="Unassembled WGS sequence"/>
</dbReference>
<reference evidence="1 2" key="1">
    <citation type="submission" date="2020-03" db="EMBL/GenBank/DDBJ databases">
        <title>Dissostichus mawsoni Genome sequencing and assembly.</title>
        <authorList>
            <person name="Park H."/>
        </authorList>
    </citation>
    <scope>NUCLEOTIDE SEQUENCE [LARGE SCALE GENOMIC DNA]</scope>
    <source>
        <strain evidence="1">DM0001</strain>
        <tissue evidence="1">Muscle</tissue>
    </source>
</reference>
<proteinExistence type="predicted"/>
<keyword evidence="2" id="KW-1185">Reference proteome</keyword>
<sequence length="88" mass="10071">MHPSFICPVRSPAHQARLTWKEGSFKTDQVHHTCLQALGDGLDPVVSEHHRLRQAEVELLLQGQNRSMGTGKREQILQQLHELLLRMV</sequence>
<evidence type="ECO:0000313" key="1">
    <source>
        <dbReference type="EMBL" id="KAF3854392.1"/>
    </source>
</evidence>
<gene>
    <name evidence="1" type="ORF">F7725_022447</name>
</gene>
<protein>
    <submittedName>
        <fullName evidence="1">Uncharacterized protein</fullName>
    </submittedName>
</protein>
<dbReference type="AlphaFoldDB" id="A0A7J5YXU4"/>
<name>A0A7J5YXU4_DISMA</name>